<dbReference type="Pfam" id="PF16028">
    <property type="entry name" value="SLC3A2_N"/>
    <property type="match status" value="1"/>
</dbReference>
<evidence type="ECO:0000259" key="3">
    <source>
        <dbReference type="Pfam" id="PF00128"/>
    </source>
</evidence>
<dbReference type="GO" id="GO:1904273">
    <property type="term" value="P:L-alanine import across plasma membrane"/>
    <property type="evidence" value="ECO:0007669"/>
    <property type="project" value="TreeGrafter"/>
</dbReference>
<dbReference type="GO" id="GO:0016323">
    <property type="term" value="C:basolateral plasma membrane"/>
    <property type="evidence" value="ECO:0007669"/>
    <property type="project" value="TreeGrafter"/>
</dbReference>
<dbReference type="Pfam" id="PF00128">
    <property type="entry name" value="Alpha-amylase"/>
    <property type="match status" value="1"/>
</dbReference>
<dbReference type="PANTHER" id="PTHR46673">
    <property type="entry name" value="4F2 CELL-SURFACE ANTIGEN HEAVY CHAIN"/>
    <property type="match status" value="1"/>
</dbReference>
<dbReference type="AlphaFoldDB" id="A0A3P8WUA5"/>
<name>A0A3P8WUA5_CYNSE</name>
<accession>A0A3P8WUA5</accession>
<reference evidence="5 6" key="1">
    <citation type="journal article" date="2014" name="Nat. Genet.">
        <title>Whole-genome sequence of a flatfish provides insights into ZW sex chromosome evolution and adaptation to a benthic lifestyle.</title>
        <authorList>
            <person name="Chen S."/>
            <person name="Zhang G."/>
            <person name="Shao C."/>
            <person name="Huang Q."/>
            <person name="Liu G."/>
            <person name="Zhang P."/>
            <person name="Song W."/>
            <person name="An N."/>
            <person name="Chalopin D."/>
            <person name="Volff J.N."/>
            <person name="Hong Y."/>
            <person name="Li Q."/>
            <person name="Sha Z."/>
            <person name="Zhou H."/>
            <person name="Xie M."/>
            <person name="Yu Q."/>
            <person name="Liu Y."/>
            <person name="Xiang H."/>
            <person name="Wang N."/>
            <person name="Wu K."/>
            <person name="Yang C."/>
            <person name="Zhou Q."/>
            <person name="Liao X."/>
            <person name="Yang L."/>
            <person name="Hu Q."/>
            <person name="Zhang J."/>
            <person name="Meng L."/>
            <person name="Jin L."/>
            <person name="Tian Y."/>
            <person name="Lian J."/>
            <person name="Yang J."/>
            <person name="Miao G."/>
            <person name="Liu S."/>
            <person name="Liang Z."/>
            <person name="Yan F."/>
            <person name="Li Y."/>
            <person name="Sun B."/>
            <person name="Zhang H."/>
            <person name="Zhang J."/>
            <person name="Zhu Y."/>
            <person name="Du M."/>
            <person name="Zhao Y."/>
            <person name="Schartl M."/>
            <person name="Tang Q."/>
            <person name="Wang J."/>
        </authorList>
    </citation>
    <scope>NUCLEOTIDE SEQUENCE</scope>
</reference>
<sequence length="516" mass="56661">MNKDTDIDMKDVELNEVDPEKQPMTGDGQASSGEKNGSVKLKVPDEEANFTGLSKEELMKVAGTPGWVRTRWVLLILFWLGWVGMLAGAIVIIVQAPRCKPIPEMNWWNEGPLYQISDFEAFAEGMEGAEVKLDVINQLKIKGLVLGPLHTVQTDNPNTLELQSIDPNQGKKDTLKALLDKAHKKGISVVLDLTPNYNGTSPWFRSSVAVDVMDKVETASEYWLDFGFDGIKVSGLTDVANTQGWSQFQSVVQGNRTEGTTKRPLIAVAKGASAAEVSQLVNTTGVDLLLSDLLSSQAGGVERIEALNSLHTQQRSLGWGLGAAQNDHMSKRAATQALMQLYQLLLFTMPGTPVFTYGDEIGLRSKTGEQYPSMVWDVEKEPAEGETVDAAAETERKQHVAMKMWFRSLSELRGKERSLLYGDYYPLYSSPNSLAFLRLWDQSERFITAVNWGDAPEALKLSLTPTEGVELPQSAVVRLISGSSDASDLKEDSTVELDKITLAPGQAVLLQYAYSA</sequence>
<dbReference type="Proteomes" id="UP000265120">
    <property type="component" value="Chromosome 1"/>
</dbReference>
<dbReference type="GO" id="GO:0015190">
    <property type="term" value="F:L-leucine transmembrane transporter activity"/>
    <property type="evidence" value="ECO:0007669"/>
    <property type="project" value="TreeGrafter"/>
</dbReference>
<dbReference type="GO" id="GO:0016324">
    <property type="term" value="C:apical plasma membrane"/>
    <property type="evidence" value="ECO:0007669"/>
    <property type="project" value="TreeGrafter"/>
</dbReference>
<dbReference type="Gene3D" id="2.60.40.1180">
    <property type="entry name" value="Golgi alpha-mannosidase II"/>
    <property type="match status" value="1"/>
</dbReference>
<dbReference type="InterPro" id="IPR031984">
    <property type="entry name" value="SLC3A2_N"/>
</dbReference>
<dbReference type="GO" id="GO:0015823">
    <property type="term" value="P:phenylalanine transport"/>
    <property type="evidence" value="ECO:0007669"/>
    <property type="project" value="TreeGrafter"/>
</dbReference>
<dbReference type="GeneTree" id="ENSGT00940000156646"/>
<dbReference type="Gene3D" id="3.20.20.80">
    <property type="entry name" value="Glycosidases"/>
    <property type="match status" value="1"/>
</dbReference>
<dbReference type="OMA" id="WGTAPET"/>
<dbReference type="GeneID" id="103385026"/>
<dbReference type="GO" id="GO:0015180">
    <property type="term" value="F:L-alanine transmembrane transporter activity"/>
    <property type="evidence" value="ECO:0007669"/>
    <property type="project" value="TreeGrafter"/>
</dbReference>
<dbReference type="STRING" id="244447.ENSCSEP00000028235"/>
<keyword evidence="2" id="KW-1133">Transmembrane helix</keyword>
<dbReference type="GO" id="GO:0005975">
    <property type="term" value="P:carbohydrate metabolic process"/>
    <property type="evidence" value="ECO:0007669"/>
    <property type="project" value="InterPro"/>
</dbReference>
<organism evidence="5 6">
    <name type="scientific">Cynoglossus semilaevis</name>
    <name type="common">Tongue sole</name>
    <dbReference type="NCBI Taxonomy" id="244447"/>
    <lineage>
        <taxon>Eukaryota</taxon>
        <taxon>Metazoa</taxon>
        <taxon>Chordata</taxon>
        <taxon>Craniata</taxon>
        <taxon>Vertebrata</taxon>
        <taxon>Euteleostomi</taxon>
        <taxon>Actinopterygii</taxon>
        <taxon>Neopterygii</taxon>
        <taxon>Teleostei</taxon>
        <taxon>Neoteleostei</taxon>
        <taxon>Acanthomorphata</taxon>
        <taxon>Carangaria</taxon>
        <taxon>Pleuronectiformes</taxon>
        <taxon>Pleuronectoidei</taxon>
        <taxon>Cynoglossidae</taxon>
        <taxon>Cynoglossinae</taxon>
        <taxon>Cynoglossus</taxon>
    </lineage>
</organism>
<feature type="compositionally biased region" description="Basic and acidic residues" evidence="1">
    <location>
        <begin position="1"/>
        <end position="21"/>
    </location>
</feature>
<reference evidence="5" key="3">
    <citation type="submission" date="2025-09" db="UniProtKB">
        <authorList>
            <consortium name="Ensembl"/>
        </authorList>
    </citation>
    <scope>IDENTIFICATION</scope>
</reference>
<evidence type="ECO:0000259" key="4">
    <source>
        <dbReference type="Pfam" id="PF16028"/>
    </source>
</evidence>
<dbReference type="InterPro" id="IPR006047">
    <property type="entry name" value="GH13_cat_dom"/>
</dbReference>
<dbReference type="InParanoid" id="A0A3P8WUA5"/>
<dbReference type="PANTHER" id="PTHR46673:SF3">
    <property type="entry name" value="SOLUTE CARRIER FAMILY 3 (AMINO ACID TRANSPORTER HEAVY CHAIN), MEMBER 2A-RELATED"/>
    <property type="match status" value="1"/>
</dbReference>
<dbReference type="SUPFAM" id="SSF51445">
    <property type="entry name" value="(Trans)glycosidases"/>
    <property type="match status" value="1"/>
</dbReference>
<dbReference type="CTD" id="796322"/>
<feature type="transmembrane region" description="Helical" evidence="2">
    <location>
        <begin position="72"/>
        <end position="94"/>
    </location>
</feature>
<evidence type="ECO:0000256" key="2">
    <source>
        <dbReference type="SAM" id="Phobius"/>
    </source>
</evidence>
<protein>
    <submittedName>
        <fullName evidence="5">Solute carrier family 3 member 2a</fullName>
    </submittedName>
</protein>
<dbReference type="InterPro" id="IPR042280">
    <property type="entry name" value="SLC3A2"/>
</dbReference>
<keyword evidence="6" id="KW-1185">Reference proteome</keyword>
<dbReference type="InterPro" id="IPR013780">
    <property type="entry name" value="Glyco_hydro_b"/>
</dbReference>
<evidence type="ECO:0000313" key="5">
    <source>
        <dbReference type="Ensembl" id="ENSCSEP00000028235.1"/>
    </source>
</evidence>
<dbReference type="KEGG" id="csem:103385026"/>
<dbReference type="OrthoDB" id="1740265at2759"/>
<feature type="region of interest" description="Disordered" evidence="1">
    <location>
        <begin position="1"/>
        <end position="41"/>
    </location>
</feature>
<dbReference type="RefSeq" id="XP_024915634.1">
    <property type="nucleotide sequence ID" value="XM_025059866.1"/>
</dbReference>
<feature type="domain" description="Glycosyl hydrolase family 13 catalytic" evidence="3">
    <location>
        <begin position="126"/>
        <end position="215"/>
    </location>
</feature>
<evidence type="ECO:0000256" key="1">
    <source>
        <dbReference type="SAM" id="MobiDB-lite"/>
    </source>
</evidence>
<dbReference type="RefSeq" id="XP_024915636.1">
    <property type="nucleotide sequence ID" value="XM_025059868.1"/>
</dbReference>
<dbReference type="GO" id="GO:1903801">
    <property type="term" value="P:L-leucine import across plasma membrane"/>
    <property type="evidence" value="ECO:0007669"/>
    <property type="project" value="TreeGrafter"/>
</dbReference>
<reference evidence="5" key="2">
    <citation type="submission" date="2025-08" db="UniProtKB">
        <authorList>
            <consortium name="Ensembl"/>
        </authorList>
    </citation>
    <scope>IDENTIFICATION</scope>
</reference>
<evidence type="ECO:0000313" key="6">
    <source>
        <dbReference type="Proteomes" id="UP000265120"/>
    </source>
</evidence>
<dbReference type="GO" id="GO:0015173">
    <property type="term" value="F:aromatic amino acid transmembrane transporter activity"/>
    <property type="evidence" value="ECO:0007669"/>
    <property type="project" value="TreeGrafter"/>
</dbReference>
<dbReference type="Ensembl" id="ENSCSET00000028612.1">
    <property type="protein sequence ID" value="ENSCSEP00000028235.1"/>
    <property type="gene ID" value="ENSCSEG00000018043.1"/>
</dbReference>
<keyword evidence="2" id="KW-0472">Membrane</keyword>
<feature type="domain" description="Solute carrier family 3 member 2 N-terminal" evidence="4">
    <location>
        <begin position="40"/>
        <end position="114"/>
    </location>
</feature>
<dbReference type="InterPro" id="IPR017853">
    <property type="entry name" value="GH"/>
</dbReference>
<keyword evidence="2" id="KW-0812">Transmembrane</keyword>
<proteinExistence type="predicted"/>